<keyword evidence="2" id="KW-0238">DNA-binding</keyword>
<dbReference type="AlphaFoldDB" id="A0A221NZU6"/>
<evidence type="ECO:0000259" key="1">
    <source>
        <dbReference type="Pfam" id="PF12728"/>
    </source>
</evidence>
<dbReference type="KEGG" id="splu:LK06_016380"/>
<dbReference type="GO" id="GO:0003677">
    <property type="term" value="F:DNA binding"/>
    <property type="evidence" value="ECO:0007669"/>
    <property type="project" value="UniProtKB-KW"/>
</dbReference>
<dbReference type="InterPro" id="IPR041657">
    <property type="entry name" value="HTH_17"/>
</dbReference>
<name>A0A221NZU6_9ACTN</name>
<protein>
    <submittedName>
        <fullName evidence="2">DNA-binding protein</fullName>
    </submittedName>
</protein>
<proteinExistence type="predicted"/>
<dbReference type="EMBL" id="CP022433">
    <property type="protein sequence ID" value="ASN25539.1"/>
    <property type="molecule type" value="Genomic_DNA"/>
</dbReference>
<dbReference type="STRING" id="1355015.LK06_016380"/>
<feature type="domain" description="Helix-turn-helix" evidence="1">
    <location>
        <begin position="4"/>
        <end position="52"/>
    </location>
</feature>
<dbReference type="OrthoDB" id="197041at2"/>
<evidence type="ECO:0000313" key="2">
    <source>
        <dbReference type="EMBL" id="ASN25539.1"/>
    </source>
</evidence>
<reference evidence="2 3" key="1">
    <citation type="submission" date="2017-07" db="EMBL/GenBank/DDBJ databases">
        <title>Genome sequence of Streptomyces pluripotens MUSC 137T.</title>
        <authorList>
            <person name="Ser H.-L."/>
            <person name="Lee L.-H."/>
        </authorList>
    </citation>
    <scope>NUCLEOTIDE SEQUENCE [LARGE SCALE GENOMIC DNA]</scope>
    <source>
        <strain evidence="2 3">MUSC 137</strain>
    </source>
</reference>
<dbReference type="Proteomes" id="UP000031501">
    <property type="component" value="Chromosome"/>
</dbReference>
<evidence type="ECO:0000313" key="3">
    <source>
        <dbReference type="Proteomes" id="UP000031501"/>
    </source>
</evidence>
<dbReference type="InterPro" id="IPR010093">
    <property type="entry name" value="SinI_DNA-bd"/>
</dbReference>
<organism evidence="2 3">
    <name type="scientific">Streptomyces pluripotens</name>
    <dbReference type="NCBI Taxonomy" id="1355015"/>
    <lineage>
        <taxon>Bacteria</taxon>
        <taxon>Bacillati</taxon>
        <taxon>Actinomycetota</taxon>
        <taxon>Actinomycetes</taxon>
        <taxon>Kitasatosporales</taxon>
        <taxon>Streptomycetaceae</taxon>
        <taxon>Streptomyces</taxon>
    </lineage>
</organism>
<dbReference type="NCBIfam" id="TIGR01764">
    <property type="entry name" value="excise"/>
    <property type="match status" value="1"/>
</dbReference>
<gene>
    <name evidence="2" type="ORF">LK07_17535</name>
</gene>
<dbReference type="RefSeq" id="WP_043432993.1">
    <property type="nucleotide sequence ID" value="NZ_CP021080.1"/>
</dbReference>
<dbReference type="Pfam" id="PF12728">
    <property type="entry name" value="HTH_17"/>
    <property type="match status" value="1"/>
</dbReference>
<keyword evidence="3" id="KW-1185">Reference proteome</keyword>
<accession>A0A221NZU6</accession>
<sequence>MDRLLTVDQVAERLGTGARFPRRLIEERRITFVKVGRHVRIPETAVEAYVSDNTVEPIRLRPAGLRRAA</sequence>